<keyword evidence="1" id="KW-1133">Transmembrane helix</keyword>
<sequence length="345" mass="38387">MRDPGLFLKEFGIAAAIGATLLIGISWWFLGRKTKRTFPLPSKWRPVGTVSSLRVYPVKSCKGVEAQKLLVGPAALSKDLNVDRQFMIVDEAGQLVSARTHPKSVLINAEIIEEGLLRLTAPDMPPLELNFPSNASNTPECRGIEMDCVIHGRPVKAMDMGNAVSQWLTEFLVFRTDRPAELRLEVRLVFHHLPAGQRRNLARALLHLPFASEDDKSMFHDEIGAAHIISDASLEDLNDHLKGTGTSVSALNFRPNITISGGLPYAEDDWLFVKIGEAVLRTVRPCTRCIMTTVDPQKGEKNENKEPLASLRKYRTVEDETMNKFFNYAPKLVFLGCPEPSSVND</sequence>
<evidence type="ECO:0000256" key="1">
    <source>
        <dbReference type="SAM" id="Phobius"/>
    </source>
</evidence>
<dbReference type="EMBL" id="CAJPEX010003369">
    <property type="protein sequence ID" value="CAG0922158.1"/>
    <property type="molecule type" value="Genomic_DNA"/>
</dbReference>
<dbReference type="Pfam" id="PF03473">
    <property type="entry name" value="MOSC"/>
    <property type="match status" value="1"/>
</dbReference>
<dbReference type="Pfam" id="PF03476">
    <property type="entry name" value="MOSC_N"/>
    <property type="match status" value="1"/>
</dbReference>
<dbReference type="GO" id="GO:0030151">
    <property type="term" value="F:molybdenum ion binding"/>
    <property type="evidence" value="ECO:0007669"/>
    <property type="project" value="InterPro"/>
</dbReference>
<dbReference type="InterPro" id="IPR005302">
    <property type="entry name" value="MoCF_Sase_C"/>
</dbReference>
<keyword evidence="4" id="KW-1185">Reference proteome</keyword>
<dbReference type="PANTHER" id="PTHR14237:SF19">
    <property type="entry name" value="MITOCHONDRIAL AMIDOXIME REDUCING COMPONENT 1"/>
    <property type="match status" value="1"/>
</dbReference>
<gene>
    <name evidence="3" type="ORF">NMOB1V02_LOCUS9638</name>
</gene>
<evidence type="ECO:0000259" key="2">
    <source>
        <dbReference type="PROSITE" id="PS51340"/>
    </source>
</evidence>
<accession>A0A7R9GGS4</accession>
<evidence type="ECO:0000313" key="4">
    <source>
        <dbReference type="Proteomes" id="UP000678499"/>
    </source>
</evidence>
<dbReference type="PANTHER" id="PTHR14237">
    <property type="entry name" value="MOLYBDOPTERIN COFACTOR SULFURASE MOSC"/>
    <property type="match status" value="1"/>
</dbReference>
<dbReference type="OrthoDB" id="17255at2759"/>
<keyword evidence="1" id="KW-0472">Membrane</keyword>
<dbReference type="InterPro" id="IPR011037">
    <property type="entry name" value="Pyrv_Knase-like_insert_dom_sf"/>
</dbReference>
<dbReference type="EMBL" id="OA885406">
    <property type="protein sequence ID" value="CAD7282006.1"/>
    <property type="molecule type" value="Genomic_DNA"/>
</dbReference>
<keyword evidence="1" id="KW-0812">Transmembrane</keyword>
<organism evidence="3">
    <name type="scientific">Notodromas monacha</name>
    <dbReference type="NCBI Taxonomy" id="399045"/>
    <lineage>
        <taxon>Eukaryota</taxon>
        <taxon>Metazoa</taxon>
        <taxon>Ecdysozoa</taxon>
        <taxon>Arthropoda</taxon>
        <taxon>Crustacea</taxon>
        <taxon>Oligostraca</taxon>
        <taxon>Ostracoda</taxon>
        <taxon>Podocopa</taxon>
        <taxon>Podocopida</taxon>
        <taxon>Cypridocopina</taxon>
        <taxon>Cypridoidea</taxon>
        <taxon>Cyprididae</taxon>
        <taxon>Notodromas</taxon>
    </lineage>
</organism>
<dbReference type="GO" id="GO:0030170">
    <property type="term" value="F:pyridoxal phosphate binding"/>
    <property type="evidence" value="ECO:0007669"/>
    <property type="project" value="InterPro"/>
</dbReference>
<feature type="transmembrane region" description="Helical" evidence="1">
    <location>
        <begin position="12"/>
        <end position="30"/>
    </location>
</feature>
<dbReference type="Proteomes" id="UP000678499">
    <property type="component" value="Unassembled WGS sequence"/>
</dbReference>
<dbReference type="SUPFAM" id="SSF50800">
    <property type="entry name" value="PK beta-barrel domain-like"/>
    <property type="match status" value="1"/>
</dbReference>
<feature type="domain" description="MOSC" evidence="2">
    <location>
        <begin position="198"/>
        <end position="345"/>
    </location>
</feature>
<dbReference type="PROSITE" id="PS51340">
    <property type="entry name" value="MOSC"/>
    <property type="match status" value="1"/>
</dbReference>
<protein>
    <recommendedName>
        <fullName evidence="2">MOSC domain-containing protein</fullName>
    </recommendedName>
</protein>
<dbReference type="SUPFAM" id="SSF141673">
    <property type="entry name" value="MOSC N-terminal domain-like"/>
    <property type="match status" value="1"/>
</dbReference>
<reference evidence="3" key="1">
    <citation type="submission" date="2020-11" db="EMBL/GenBank/DDBJ databases">
        <authorList>
            <person name="Tran Van P."/>
        </authorList>
    </citation>
    <scope>NUCLEOTIDE SEQUENCE</scope>
</reference>
<dbReference type="AlphaFoldDB" id="A0A7R9GGS4"/>
<name>A0A7R9GGS4_9CRUS</name>
<dbReference type="GO" id="GO:0003824">
    <property type="term" value="F:catalytic activity"/>
    <property type="evidence" value="ECO:0007669"/>
    <property type="project" value="InterPro"/>
</dbReference>
<proteinExistence type="predicted"/>
<dbReference type="InterPro" id="IPR005303">
    <property type="entry name" value="MOCOS_middle"/>
</dbReference>
<evidence type="ECO:0000313" key="3">
    <source>
        <dbReference type="EMBL" id="CAD7282006.1"/>
    </source>
</evidence>